<dbReference type="PANTHER" id="PTHR42825">
    <property type="entry name" value="AMINO ACID AMINOTRANSFERASE"/>
    <property type="match status" value="1"/>
</dbReference>
<dbReference type="AlphaFoldDB" id="A0A9K3PNX1"/>
<dbReference type="EMBL" id="JAGRRH010000016">
    <property type="protein sequence ID" value="KAG7353651.1"/>
    <property type="molecule type" value="Genomic_DNA"/>
</dbReference>
<dbReference type="GO" id="GO:0004084">
    <property type="term" value="F:branched-chain-amino-acid transaminase activity"/>
    <property type="evidence" value="ECO:0007669"/>
    <property type="project" value="UniProtKB-EC"/>
</dbReference>
<organism evidence="9 10">
    <name type="scientific">Nitzschia inconspicua</name>
    <dbReference type="NCBI Taxonomy" id="303405"/>
    <lineage>
        <taxon>Eukaryota</taxon>
        <taxon>Sar</taxon>
        <taxon>Stramenopiles</taxon>
        <taxon>Ochrophyta</taxon>
        <taxon>Bacillariophyta</taxon>
        <taxon>Bacillariophyceae</taxon>
        <taxon>Bacillariophycidae</taxon>
        <taxon>Bacillariales</taxon>
        <taxon>Bacillariaceae</taxon>
        <taxon>Nitzschia</taxon>
    </lineage>
</organism>
<comment type="catalytic activity">
    <reaction evidence="6">
        <text>L-isoleucine + 2-oxoglutarate = (S)-3-methyl-2-oxopentanoate + L-glutamate</text>
        <dbReference type="Rhea" id="RHEA:24801"/>
        <dbReference type="ChEBI" id="CHEBI:16810"/>
        <dbReference type="ChEBI" id="CHEBI:29985"/>
        <dbReference type="ChEBI" id="CHEBI:35146"/>
        <dbReference type="ChEBI" id="CHEBI:58045"/>
        <dbReference type="EC" id="2.6.1.42"/>
    </reaction>
</comment>
<dbReference type="NCBIfam" id="NF009897">
    <property type="entry name" value="PRK13357.1"/>
    <property type="match status" value="1"/>
</dbReference>
<dbReference type="InterPro" id="IPR005786">
    <property type="entry name" value="B_amino_transII"/>
</dbReference>
<evidence type="ECO:0000256" key="8">
    <source>
        <dbReference type="SAM" id="SignalP"/>
    </source>
</evidence>
<reference evidence="9" key="1">
    <citation type="journal article" date="2021" name="Sci. Rep.">
        <title>Diploid genomic architecture of Nitzschia inconspicua, an elite biomass production diatom.</title>
        <authorList>
            <person name="Oliver A."/>
            <person name="Podell S."/>
            <person name="Pinowska A."/>
            <person name="Traller J.C."/>
            <person name="Smith S.R."/>
            <person name="McClure R."/>
            <person name="Beliaev A."/>
            <person name="Bohutskyi P."/>
            <person name="Hill E.A."/>
            <person name="Rabines A."/>
            <person name="Zheng H."/>
            <person name="Allen L.Z."/>
            <person name="Kuo A."/>
            <person name="Grigoriev I.V."/>
            <person name="Allen A.E."/>
            <person name="Hazlebeck D."/>
            <person name="Allen E.E."/>
        </authorList>
    </citation>
    <scope>NUCLEOTIDE SEQUENCE</scope>
    <source>
        <strain evidence="9">Hildebrandi</strain>
    </source>
</reference>
<evidence type="ECO:0000313" key="9">
    <source>
        <dbReference type="EMBL" id="KAG7353651.1"/>
    </source>
</evidence>
<dbReference type="Pfam" id="PF01063">
    <property type="entry name" value="Aminotran_4"/>
    <property type="match status" value="1"/>
</dbReference>
<dbReference type="PROSITE" id="PS00770">
    <property type="entry name" value="AA_TRANSFER_CLASS_4"/>
    <property type="match status" value="1"/>
</dbReference>
<comment type="similarity">
    <text evidence="2 4">Belongs to the class-IV pyridoxal-phosphate-dependent aminotransferase family.</text>
</comment>
<dbReference type="InterPro" id="IPR018300">
    <property type="entry name" value="Aminotrans_IV_CS"/>
</dbReference>
<feature type="region of interest" description="Disordered" evidence="7">
    <location>
        <begin position="25"/>
        <end position="46"/>
    </location>
</feature>
<dbReference type="InterPro" id="IPR033939">
    <property type="entry name" value="BCAT_family"/>
</dbReference>
<evidence type="ECO:0000256" key="3">
    <source>
        <dbReference type="ARBA" id="ARBA00022898"/>
    </source>
</evidence>
<keyword evidence="10" id="KW-1185">Reference proteome</keyword>
<dbReference type="CDD" id="cd01557">
    <property type="entry name" value="BCAT_beta_family"/>
    <property type="match status" value="1"/>
</dbReference>
<keyword evidence="6" id="KW-0100">Branched-chain amino acid biosynthesis</keyword>
<keyword evidence="6 9" id="KW-0032">Aminotransferase</keyword>
<keyword evidence="6" id="KW-0028">Amino-acid biosynthesis</keyword>
<keyword evidence="3 5" id="KW-0663">Pyridoxal phosphate</keyword>
<comment type="caution">
    <text evidence="9">The sequence shown here is derived from an EMBL/GenBank/DDBJ whole genome shotgun (WGS) entry which is preliminary data.</text>
</comment>
<keyword evidence="6" id="KW-0808">Transferase</keyword>
<dbReference type="GO" id="GO:0008652">
    <property type="term" value="P:amino acid biosynthetic process"/>
    <property type="evidence" value="ECO:0007669"/>
    <property type="project" value="UniProtKB-KW"/>
</dbReference>
<name>A0A9K3PNX1_9STRA</name>
<keyword evidence="8" id="KW-0732">Signal</keyword>
<evidence type="ECO:0000256" key="5">
    <source>
        <dbReference type="RuleBase" id="RU004516"/>
    </source>
</evidence>
<evidence type="ECO:0000256" key="7">
    <source>
        <dbReference type="SAM" id="MobiDB-lite"/>
    </source>
</evidence>
<comment type="catalytic activity">
    <reaction evidence="6">
        <text>L-valine + 2-oxoglutarate = 3-methyl-2-oxobutanoate + L-glutamate</text>
        <dbReference type="Rhea" id="RHEA:24813"/>
        <dbReference type="ChEBI" id="CHEBI:11851"/>
        <dbReference type="ChEBI" id="CHEBI:16810"/>
        <dbReference type="ChEBI" id="CHEBI:29985"/>
        <dbReference type="ChEBI" id="CHEBI:57762"/>
        <dbReference type="EC" id="2.6.1.42"/>
    </reaction>
</comment>
<dbReference type="PANTHER" id="PTHR42825:SF2">
    <property type="entry name" value="BRANCHED-CHAIN-AMINO-ACID AMINOTRANSFERASE 3, CHLOROPLASTIC-RELATED"/>
    <property type="match status" value="1"/>
</dbReference>
<protein>
    <recommendedName>
        <fullName evidence="6">Branched-chain-amino-acid aminotransferase</fullName>
        <ecNumber evidence="6">2.6.1.42</ecNumber>
    </recommendedName>
</protein>
<dbReference type="GO" id="GO:0009082">
    <property type="term" value="P:branched-chain amino acid biosynthetic process"/>
    <property type="evidence" value="ECO:0007669"/>
    <property type="project" value="UniProtKB-KW"/>
</dbReference>
<reference evidence="9" key="2">
    <citation type="submission" date="2021-04" db="EMBL/GenBank/DDBJ databases">
        <authorList>
            <person name="Podell S."/>
        </authorList>
    </citation>
    <scope>NUCLEOTIDE SEQUENCE</scope>
    <source>
        <strain evidence="9">Hildebrandi</strain>
    </source>
</reference>
<comment type="cofactor">
    <cofactor evidence="1 5">
        <name>pyridoxal 5'-phosphate</name>
        <dbReference type="ChEBI" id="CHEBI:597326"/>
    </cofactor>
</comment>
<feature type="signal peptide" evidence="8">
    <location>
        <begin position="1"/>
        <end position="24"/>
    </location>
</feature>
<proteinExistence type="inferred from homology"/>
<comment type="catalytic activity">
    <reaction evidence="6">
        <text>L-leucine + 2-oxoglutarate = 4-methyl-2-oxopentanoate + L-glutamate</text>
        <dbReference type="Rhea" id="RHEA:18321"/>
        <dbReference type="ChEBI" id="CHEBI:16810"/>
        <dbReference type="ChEBI" id="CHEBI:17865"/>
        <dbReference type="ChEBI" id="CHEBI:29985"/>
        <dbReference type="ChEBI" id="CHEBI:57427"/>
        <dbReference type="EC" id="2.6.1.42"/>
    </reaction>
</comment>
<dbReference type="EC" id="2.6.1.42" evidence="6"/>
<sequence length="408" mass="44017">MTRSIVPFAALAAFFLTAAEQTQAATRAPPSSNKRQHSDPKPNVDWDSFGFSMNGVRTDYMWLNRVEAQEGDDVMQLTADYSASPNDCLSEFGTFQLSPAATVLNYGQALFEGLKAFRRVDGSIALFRPERNAERMQNGAKRFLLPPVPTDVFVSAADAVVRANSRWVPPFGKGALYLRPLLMGTGDDLGVKPSWESTFCIYCCPVGNYFKGGLKAIRLQALRGFSRAAQGGAGHVKASGNYAPAFFAQRTVKQRGFDDLLCLDAATGNLIEEAGASNFFAVFPNNTIVTPCLHSETILPGVTRASIIELAVRECGCTVVEGPIQLSDLHEACEAFCCGTGASVTPVGSVSVAKIDGTEDKEACVIFGDGSTPGPITQRLYNTLLTIQTGTDEDLNQRYADWIHVVEP</sequence>
<gene>
    <name evidence="9" type="ORF">IV203_003006</name>
</gene>
<dbReference type="InterPro" id="IPR001544">
    <property type="entry name" value="Aminotrans_IV"/>
</dbReference>
<accession>A0A9K3PNX1</accession>
<dbReference type="OrthoDB" id="1732691at2759"/>
<evidence type="ECO:0000256" key="4">
    <source>
        <dbReference type="RuleBase" id="RU004106"/>
    </source>
</evidence>
<feature type="chain" id="PRO_5039944757" description="Branched-chain-amino-acid aminotransferase" evidence="8">
    <location>
        <begin position="25"/>
        <end position="408"/>
    </location>
</feature>
<evidence type="ECO:0000256" key="2">
    <source>
        <dbReference type="ARBA" id="ARBA00009320"/>
    </source>
</evidence>
<dbReference type="NCBIfam" id="TIGR01123">
    <property type="entry name" value="ilvE_II"/>
    <property type="match status" value="1"/>
</dbReference>
<evidence type="ECO:0000256" key="6">
    <source>
        <dbReference type="RuleBase" id="RU004517"/>
    </source>
</evidence>
<evidence type="ECO:0000313" key="10">
    <source>
        <dbReference type="Proteomes" id="UP000693970"/>
    </source>
</evidence>
<dbReference type="Proteomes" id="UP000693970">
    <property type="component" value="Unassembled WGS sequence"/>
</dbReference>
<evidence type="ECO:0000256" key="1">
    <source>
        <dbReference type="ARBA" id="ARBA00001933"/>
    </source>
</evidence>